<proteinExistence type="predicted"/>
<comment type="caution">
    <text evidence="3">The sequence shown here is derived from an EMBL/GenBank/DDBJ whole genome shotgun (WGS) entry which is preliminary data.</text>
</comment>
<evidence type="ECO:0000313" key="3">
    <source>
        <dbReference type="EMBL" id="GFQ76621.1"/>
    </source>
</evidence>
<name>A0A8X6KL79_TRICU</name>
<dbReference type="SUPFAM" id="SSF56219">
    <property type="entry name" value="DNase I-like"/>
    <property type="match status" value="1"/>
</dbReference>
<keyword evidence="4" id="KW-1185">Reference proteome</keyword>
<dbReference type="OrthoDB" id="411871at2759"/>
<dbReference type="AlphaFoldDB" id="A0A8X6KL79"/>
<dbReference type="GO" id="GO:0003824">
    <property type="term" value="F:catalytic activity"/>
    <property type="evidence" value="ECO:0007669"/>
    <property type="project" value="InterPro"/>
</dbReference>
<dbReference type="InterPro" id="IPR036691">
    <property type="entry name" value="Endo/exonu/phosph_ase_sf"/>
</dbReference>
<feature type="region of interest" description="Disordered" evidence="1">
    <location>
        <begin position="19"/>
        <end position="41"/>
    </location>
</feature>
<sequence length="172" mass="19328">MTRLLKNFEHTASSVAQDKKERFRSVSRGLRPKSKLQSTSFSSGRSQLRILQCNINGLCTDTELEVQAIKVKWNNKCLNIYNAYQPPGNRRISSDTLILMFTDSSFILGGFNAKHPLWGSSVANDRDNELSNLLDDHAFCILNDGTPTYCSHSYDSQDALDVAFSSPDIFKL</sequence>
<organism evidence="3 4">
    <name type="scientific">Trichonephila clavata</name>
    <name type="common">Joro spider</name>
    <name type="synonym">Nephila clavata</name>
    <dbReference type="NCBI Taxonomy" id="2740835"/>
    <lineage>
        <taxon>Eukaryota</taxon>
        <taxon>Metazoa</taxon>
        <taxon>Ecdysozoa</taxon>
        <taxon>Arthropoda</taxon>
        <taxon>Chelicerata</taxon>
        <taxon>Arachnida</taxon>
        <taxon>Araneae</taxon>
        <taxon>Araneomorphae</taxon>
        <taxon>Entelegynae</taxon>
        <taxon>Araneoidea</taxon>
        <taxon>Nephilidae</taxon>
        <taxon>Trichonephila</taxon>
    </lineage>
</organism>
<evidence type="ECO:0000313" key="4">
    <source>
        <dbReference type="Proteomes" id="UP000887116"/>
    </source>
</evidence>
<dbReference type="InterPro" id="IPR005135">
    <property type="entry name" value="Endo/exonuclease/phosphatase"/>
</dbReference>
<dbReference type="Gene3D" id="3.60.10.10">
    <property type="entry name" value="Endonuclease/exonuclease/phosphatase"/>
    <property type="match status" value="1"/>
</dbReference>
<dbReference type="PANTHER" id="PTHR33273">
    <property type="entry name" value="DOMAIN-CONTAINING PROTEIN, PUTATIVE-RELATED"/>
    <property type="match status" value="1"/>
</dbReference>
<accession>A0A8X6KL79</accession>
<dbReference type="PANTHER" id="PTHR33273:SF4">
    <property type="entry name" value="ENDONUCLEASE_EXONUCLEASE_PHOSPHATASE DOMAIN-CONTAINING PROTEIN"/>
    <property type="match status" value="1"/>
</dbReference>
<dbReference type="EMBL" id="BMAO01011794">
    <property type="protein sequence ID" value="GFQ76621.1"/>
    <property type="molecule type" value="Genomic_DNA"/>
</dbReference>
<reference evidence="3" key="1">
    <citation type="submission" date="2020-07" db="EMBL/GenBank/DDBJ databases">
        <title>Multicomponent nature underlies the extraordinary mechanical properties of spider dragline silk.</title>
        <authorList>
            <person name="Kono N."/>
            <person name="Nakamura H."/>
            <person name="Mori M."/>
            <person name="Yoshida Y."/>
            <person name="Ohtoshi R."/>
            <person name="Malay A.D."/>
            <person name="Moran D.A.P."/>
            <person name="Tomita M."/>
            <person name="Numata K."/>
            <person name="Arakawa K."/>
        </authorList>
    </citation>
    <scope>NUCLEOTIDE SEQUENCE</scope>
</reference>
<evidence type="ECO:0000256" key="1">
    <source>
        <dbReference type="SAM" id="MobiDB-lite"/>
    </source>
</evidence>
<feature type="domain" description="Endonuclease/exonuclease/phosphatase" evidence="2">
    <location>
        <begin position="79"/>
        <end position="170"/>
    </location>
</feature>
<dbReference type="Pfam" id="PF14529">
    <property type="entry name" value="Exo_endo_phos_2"/>
    <property type="match status" value="1"/>
</dbReference>
<dbReference type="Proteomes" id="UP000887116">
    <property type="component" value="Unassembled WGS sequence"/>
</dbReference>
<gene>
    <name evidence="3" type="primary">AVEN_137417_1</name>
    <name evidence="3" type="ORF">TNCT_686161</name>
</gene>
<evidence type="ECO:0000259" key="2">
    <source>
        <dbReference type="Pfam" id="PF14529"/>
    </source>
</evidence>
<protein>
    <recommendedName>
        <fullName evidence="2">Endonuclease/exonuclease/phosphatase domain-containing protein</fullName>
    </recommendedName>
</protein>